<dbReference type="RefSeq" id="WP_044224473.1">
    <property type="nucleotide sequence ID" value="NZ_JRYR02000001.1"/>
</dbReference>
<dbReference type="STRING" id="915059.NH26_00695"/>
<dbReference type="Proteomes" id="UP000179797">
    <property type="component" value="Unassembled WGS sequence"/>
</dbReference>
<accession>A0A1S1YVA8</accession>
<dbReference type="AlphaFoldDB" id="A0A1S1YVA8"/>
<protein>
    <submittedName>
        <fullName evidence="1">Uncharacterized protein</fullName>
    </submittedName>
</protein>
<organism evidence="1 2">
    <name type="scientific">Flammeovirga pacifica</name>
    <dbReference type="NCBI Taxonomy" id="915059"/>
    <lineage>
        <taxon>Bacteria</taxon>
        <taxon>Pseudomonadati</taxon>
        <taxon>Bacteroidota</taxon>
        <taxon>Cytophagia</taxon>
        <taxon>Cytophagales</taxon>
        <taxon>Flammeovirgaceae</taxon>
        <taxon>Flammeovirga</taxon>
    </lineage>
</organism>
<comment type="caution">
    <text evidence="1">The sequence shown here is derived from an EMBL/GenBank/DDBJ whole genome shotgun (WGS) entry which is preliminary data.</text>
</comment>
<dbReference type="EMBL" id="JRYR02000001">
    <property type="protein sequence ID" value="OHX64968.1"/>
    <property type="molecule type" value="Genomic_DNA"/>
</dbReference>
<sequence length="202" mass="23033">MISIKSKDKNKEITLPFFPDTLKNSYQKDMDKKENAKGLNINHNIEFSIYLDTTGAIPSTVSSIVNTINQLTDLFFVGADFNNPMNLVFLDFKADNDFSEEKKSRKKTPDTSSPKVNPIFQEIGYRCEMFTADYEYFDQQGNVLRALLHFKFKSDRINPKVDNVTNGNNQGTQQTNIQQTQEQLHEEQSQNTAAQLNASSVD</sequence>
<evidence type="ECO:0000313" key="2">
    <source>
        <dbReference type="Proteomes" id="UP000179797"/>
    </source>
</evidence>
<evidence type="ECO:0000313" key="1">
    <source>
        <dbReference type="EMBL" id="OHX64968.1"/>
    </source>
</evidence>
<keyword evidence="2" id="KW-1185">Reference proteome</keyword>
<name>A0A1S1YVA8_FLAPC</name>
<gene>
    <name evidence="1" type="ORF">NH26_00695</name>
</gene>
<reference evidence="1 2" key="1">
    <citation type="journal article" date="2012" name="Int. J. Syst. Evol. Microbiol.">
        <title>Flammeovirga pacifica sp. nov., isolated from deep-sea sediment.</title>
        <authorList>
            <person name="Xu H."/>
            <person name="Fu Y."/>
            <person name="Yang N."/>
            <person name="Ding Z."/>
            <person name="Lai Q."/>
            <person name="Zeng R."/>
        </authorList>
    </citation>
    <scope>NUCLEOTIDE SEQUENCE [LARGE SCALE GENOMIC DNA]</scope>
    <source>
        <strain evidence="2">DSM 24597 / LMG 26175 / WPAGA1</strain>
    </source>
</reference>
<proteinExistence type="predicted"/>